<reference evidence="1" key="1">
    <citation type="submission" date="2020-04" db="EMBL/GenBank/DDBJ databases">
        <authorList>
            <person name="Alioto T."/>
            <person name="Alioto T."/>
            <person name="Gomez Garrido J."/>
        </authorList>
    </citation>
    <scope>NUCLEOTIDE SEQUENCE</scope>
    <source>
        <strain evidence="1">A484AB</strain>
    </source>
</reference>
<dbReference type="PANTHER" id="PTHR33198:SF19">
    <property type="entry name" value="CCHC-TYPE DOMAIN-CONTAINING PROTEIN"/>
    <property type="match status" value="1"/>
</dbReference>
<organism evidence="1 2">
    <name type="scientific">Paramuricea clavata</name>
    <name type="common">Red gorgonian</name>
    <name type="synonym">Violescent sea-whip</name>
    <dbReference type="NCBI Taxonomy" id="317549"/>
    <lineage>
        <taxon>Eukaryota</taxon>
        <taxon>Metazoa</taxon>
        <taxon>Cnidaria</taxon>
        <taxon>Anthozoa</taxon>
        <taxon>Octocorallia</taxon>
        <taxon>Malacalcyonacea</taxon>
        <taxon>Plexauridae</taxon>
        <taxon>Paramuricea</taxon>
    </lineage>
</organism>
<feature type="non-terminal residue" evidence="1">
    <location>
        <position position="173"/>
    </location>
</feature>
<gene>
    <name evidence="1" type="ORF">PACLA_8A026503</name>
</gene>
<sequence length="173" mass="19725">IQITVYLSATRSDKKDEKVQCSILLTVAGEDAVEVLNTFTFTETEEDKIEPLIAKFRGYCTPKQNITFERHVFNTRCQQSDESIDTALYTTIYNDIQRYRVEKTCKSYEFGDLQDSQVRDGIVCGIQSAEVKARLLRGPAQGISIGYEDHELRNCPANGQMCHECQGRNHFAR</sequence>
<evidence type="ECO:0000313" key="2">
    <source>
        <dbReference type="Proteomes" id="UP001152795"/>
    </source>
</evidence>
<proteinExistence type="predicted"/>
<keyword evidence="2" id="KW-1185">Reference proteome</keyword>
<dbReference type="Proteomes" id="UP001152795">
    <property type="component" value="Unassembled WGS sequence"/>
</dbReference>
<dbReference type="AlphaFoldDB" id="A0A6S7KJ20"/>
<accession>A0A6S7KJ20</accession>
<evidence type="ECO:0000313" key="1">
    <source>
        <dbReference type="EMBL" id="CAB4042844.1"/>
    </source>
</evidence>
<comment type="caution">
    <text evidence="1">The sequence shown here is derived from an EMBL/GenBank/DDBJ whole genome shotgun (WGS) entry which is preliminary data.</text>
</comment>
<name>A0A6S7KJ20_PARCT</name>
<protein>
    <submittedName>
        <fullName evidence="1">Uncharacterized protein</fullName>
    </submittedName>
</protein>
<dbReference type="OrthoDB" id="8046332at2759"/>
<dbReference type="EMBL" id="CACRXK020030972">
    <property type="protein sequence ID" value="CAB4042844.1"/>
    <property type="molecule type" value="Genomic_DNA"/>
</dbReference>
<dbReference type="PANTHER" id="PTHR33198">
    <property type="entry name" value="ANK_REP_REGION DOMAIN-CONTAINING PROTEIN-RELATED"/>
    <property type="match status" value="1"/>
</dbReference>
<feature type="non-terminal residue" evidence="1">
    <location>
        <position position="1"/>
    </location>
</feature>